<dbReference type="GO" id="GO:0004190">
    <property type="term" value="F:aspartic-type endopeptidase activity"/>
    <property type="evidence" value="ECO:0007669"/>
    <property type="project" value="InterPro"/>
</dbReference>
<organism evidence="1 2">
    <name type="scientific">Pisum sativum</name>
    <name type="common">Garden pea</name>
    <name type="synonym">Lathyrus oleraceus</name>
    <dbReference type="NCBI Taxonomy" id="3888"/>
    <lineage>
        <taxon>Eukaryota</taxon>
        <taxon>Viridiplantae</taxon>
        <taxon>Streptophyta</taxon>
        <taxon>Embryophyta</taxon>
        <taxon>Tracheophyta</taxon>
        <taxon>Spermatophyta</taxon>
        <taxon>Magnoliopsida</taxon>
        <taxon>eudicotyledons</taxon>
        <taxon>Gunneridae</taxon>
        <taxon>Pentapetalae</taxon>
        <taxon>rosids</taxon>
        <taxon>fabids</taxon>
        <taxon>Fabales</taxon>
        <taxon>Fabaceae</taxon>
        <taxon>Papilionoideae</taxon>
        <taxon>50 kb inversion clade</taxon>
        <taxon>NPAAA clade</taxon>
        <taxon>Hologalegina</taxon>
        <taxon>IRL clade</taxon>
        <taxon>Fabeae</taxon>
        <taxon>Lathyrus</taxon>
    </lineage>
</organism>
<dbReference type="InterPro" id="IPR001969">
    <property type="entry name" value="Aspartic_peptidase_AS"/>
</dbReference>
<dbReference type="EMBL" id="JAMSHJ010000001">
    <property type="protein sequence ID" value="KAI5447790.1"/>
    <property type="molecule type" value="Genomic_DNA"/>
</dbReference>
<comment type="caution">
    <text evidence="1">The sequence shown here is derived from an EMBL/GenBank/DDBJ whole genome shotgun (WGS) entry which is preliminary data.</text>
</comment>
<dbReference type="Gramene" id="Psat01G0529600-T1">
    <property type="protein sequence ID" value="KAI5447790.1"/>
    <property type="gene ID" value="KIW84_015296"/>
</dbReference>
<evidence type="ECO:0000313" key="1">
    <source>
        <dbReference type="EMBL" id="KAI5447790.1"/>
    </source>
</evidence>
<accession>A0A9D5BQE9</accession>
<dbReference type="PANTHER" id="PTHR32108">
    <property type="entry name" value="DNA-DIRECTED RNA POLYMERASE SUBUNIT ALPHA"/>
    <property type="match status" value="1"/>
</dbReference>
<reference evidence="1 2" key="1">
    <citation type="journal article" date="2022" name="Nat. Genet.">
        <title>Improved pea reference genome and pan-genome highlight genomic features and evolutionary characteristics.</title>
        <authorList>
            <person name="Yang T."/>
            <person name="Liu R."/>
            <person name="Luo Y."/>
            <person name="Hu S."/>
            <person name="Wang D."/>
            <person name="Wang C."/>
            <person name="Pandey M.K."/>
            <person name="Ge S."/>
            <person name="Xu Q."/>
            <person name="Li N."/>
            <person name="Li G."/>
            <person name="Huang Y."/>
            <person name="Saxena R.K."/>
            <person name="Ji Y."/>
            <person name="Li M."/>
            <person name="Yan X."/>
            <person name="He Y."/>
            <person name="Liu Y."/>
            <person name="Wang X."/>
            <person name="Xiang C."/>
            <person name="Varshney R.K."/>
            <person name="Ding H."/>
            <person name="Gao S."/>
            <person name="Zong X."/>
        </authorList>
    </citation>
    <scope>NUCLEOTIDE SEQUENCE [LARGE SCALE GENOMIC DNA]</scope>
    <source>
        <strain evidence="1 2">cv. Zhongwan 6</strain>
    </source>
</reference>
<dbReference type="GO" id="GO:0006508">
    <property type="term" value="P:proteolysis"/>
    <property type="evidence" value="ECO:0007669"/>
    <property type="project" value="InterPro"/>
</dbReference>
<dbReference type="PANTHER" id="PTHR32108:SF9">
    <property type="entry name" value="REVERSE TRANSCRIPTASE RNASE H-LIKE DOMAIN-CONTAINING PROTEIN"/>
    <property type="match status" value="1"/>
</dbReference>
<dbReference type="Proteomes" id="UP001058974">
    <property type="component" value="Chromosome 1"/>
</dbReference>
<evidence type="ECO:0000313" key="2">
    <source>
        <dbReference type="Proteomes" id="UP001058974"/>
    </source>
</evidence>
<protein>
    <submittedName>
        <fullName evidence="1">Uncharacterized protein</fullName>
    </submittedName>
</protein>
<dbReference type="PROSITE" id="PS00141">
    <property type="entry name" value="ASP_PROTEASE"/>
    <property type="match status" value="1"/>
</dbReference>
<dbReference type="Gene3D" id="2.40.70.10">
    <property type="entry name" value="Acid Proteases"/>
    <property type="match status" value="1"/>
</dbReference>
<gene>
    <name evidence="1" type="ORF">KIW84_015296</name>
</gene>
<sequence length="325" mass="35906">MVSPVTITVPGLVPYEKDSAIPWHYGADIYFQGQKVNEEDFDIGSSAVDNVGGVGGFTRSGRLFAPSILRTNTKAEAAAKAKGKQVATEEVTTEEAPPKTAFEKEVDEFMRIIKKSDYKAHRAALLKVLNIAYVPPEITVNQLESVVSNVNASHGLGFTDYDLTSEGRNHNKALHITMECKGTVLSHVLVDTGSSLNVLPKKALMKLECDDTILKPSNLVVRAFDGSKRAVCGEVELPVKIGPQRKRAKRQSKRKKVEEEKSLELEIRRLTQTVIEPVFGLVVKFRTYSFLRNWNRRSGSPPTAKNAENSAFCLVLAQEHLSALR</sequence>
<dbReference type="CDD" id="cd00303">
    <property type="entry name" value="retropepsin_like"/>
    <property type="match status" value="1"/>
</dbReference>
<dbReference type="InterPro" id="IPR021109">
    <property type="entry name" value="Peptidase_aspartic_dom_sf"/>
</dbReference>
<dbReference type="AlphaFoldDB" id="A0A9D5BQE9"/>
<proteinExistence type="predicted"/>
<keyword evidence="2" id="KW-1185">Reference proteome</keyword>
<name>A0A9D5BQE9_PEA</name>